<reference evidence="1" key="2">
    <citation type="submission" date="2025-03" db="EMBL/GenBank/DDBJ databases">
        <authorList>
            <consortium name="ELIXIR-Norway"/>
            <consortium name="Elixir Norway"/>
        </authorList>
    </citation>
    <scope>NUCLEOTIDE SEQUENCE</scope>
</reference>
<evidence type="ECO:0000313" key="2">
    <source>
        <dbReference type="Proteomes" id="UP001162501"/>
    </source>
</evidence>
<accession>A0AC59YRF0</accession>
<sequence>RNKRERERERESFPLKSSKAQPGPLTEQRTERILQESQPAADRPLSLLEAERQMGDSKSRKARGNLAPETASPTKL</sequence>
<reference evidence="1" key="1">
    <citation type="submission" date="2023-05" db="EMBL/GenBank/DDBJ databases">
        <authorList>
            <consortium name="ELIXIR-Norway"/>
        </authorList>
    </citation>
    <scope>NUCLEOTIDE SEQUENCE</scope>
</reference>
<name>A0AC59YRF0_RANTA</name>
<protein>
    <submittedName>
        <fullName evidence="1">Uncharacterized protein</fullName>
    </submittedName>
</protein>
<feature type="non-terminal residue" evidence="1">
    <location>
        <position position="76"/>
    </location>
</feature>
<proteinExistence type="predicted"/>
<dbReference type="Proteomes" id="UP001162501">
    <property type="component" value="Chromosome 2"/>
</dbReference>
<feature type="non-terminal residue" evidence="1">
    <location>
        <position position="1"/>
    </location>
</feature>
<evidence type="ECO:0000313" key="1">
    <source>
        <dbReference type="EMBL" id="CAM9895700.1"/>
    </source>
</evidence>
<dbReference type="EMBL" id="OX596086">
    <property type="protein sequence ID" value="CAM9895700.1"/>
    <property type="molecule type" value="Genomic_DNA"/>
</dbReference>
<organism evidence="1 2">
    <name type="scientific">Rangifer tarandus platyrhynchus</name>
    <name type="common">Svalbard reindeer</name>
    <dbReference type="NCBI Taxonomy" id="3082113"/>
    <lineage>
        <taxon>Eukaryota</taxon>
        <taxon>Metazoa</taxon>
        <taxon>Chordata</taxon>
        <taxon>Craniata</taxon>
        <taxon>Vertebrata</taxon>
        <taxon>Euteleostomi</taxon>
        <taxon>Mammalia</taxon>
        <taxon>Eutheria</taxon>
        <taxon>Laurasiatheria</taxon>
        <taxon>Artiodactyla</taxon>
        <taxon>Ruminantia</taxon>
        <taxon>Pecora</taxon>
        <taxon>Cervidae</taxon>
        <taxon>Odocoileinae</taxon>
        <taxon>Rangifer</taxon>
    </lineage>
</organism>
<gene>
    <name evidence="1" type="ORF">MRATA1EN22A_LOCUS9004</name>
</gene>